<dbReference type="GO" id="GO:0005794">
    <property type="term" value="C:Golgi apparatus"/>
    <property type="evidence" value="ECO:0007669"/>
    <property type="project" value="EnsemblFungi"/>
</dbReference>
<comment type="similarity">
    <text evidence="2 9">Belongs to the peptidase M3 family.</text>
</comment>
<keyword evidence="8 9" id="KW-0482">Metalloprotease</keyword>
<dbReference type="Gene3D" id="1.20.1050.40">
    <property type="entry name" value="Endopeptidase. Chain P, domain 1"/>
    <property type="match status" value="1"/>
</dbReference>
<evidence type="ECO:0000256" key="4">
    <source>
        <dbReference type="ARBA" id="ARBA00022670"/>
    </source>
</evidence>
<name>A0A075ANW3_ROZAC</name>
<keyword evidence="12" id="KW-1185">Reference proteome</keyword>
<dbReference type="FunFam" id="3.40.390.10:FF:000006">
    <property type="entry name" value="Thimet oligopeptidase 1"/>
    <property type="match status" value="1"/>
</dbReference>
<dbReference type="GO" id="GO:0004222">
    <property type="term" value="F:metalloendopeptidase activity"/>
    <property type="evidence" value="ECO:0007669"/>
    <property type="project" value="EnsemblFungi"/>
</dbReference>
<keyword evidence="5 9" id="KW-0479">Metal-binding</keyword>
<dbReference type="InterPro" id="IPR024080">
    <property type="entry name" value="Neurolysin/TOP_N"/>
</dbReference>
<organism evidence="11 12">
    <name type="scientific">Rozella allomycis (strain CSF55)</name>
    <dbReference type="NCBI Taxonomy" id="988480"/>
    <lineage>
        <taxon>Eukaryota</taxon>
        <taxon>Fungi</taxon>
        <taxon>Fungi incertae sedis</taxon>
        <taxon>Cryptomycota</taxon>
        <taxon>Cryptomycota incertae sedis</taxon>
        <taxon>Rozella</taxon>
    </lineage>
</organism>
<evidence type="ECO:0000313" key="12">
    <source>
        <dbReference type="Proteomes" id="UP000030755"/>
    </source>
</evidence>
<proteinExistence type="inferred from homology"/>
<sequence length="662" mass="76523">MKNLLNFSLTASEIKNLSQTLISKSRAVYDQVSALSSDRATFKNAIIPIAKIEAEYSVASANIYFPQYVSPIKEVRDASVEANKALEEFSIETDMRADIYKVVLAVAEKNEELGPEDKRLLEKMLLDYKRNGLGLNEKKQELLKEIKKKLSNLAIQFSSNMNEDNTTVIFTEEELEGVPADYLKSLNKRVIDQKEYFVLTMKYPDVFAVLKNAVNEETRRRMDYSYSTKCKANLPILEEAVRLRRDAAQVLGYEDHATFRLETRMAKTPENVFNFLEDLKNKLTPLGEKELERLRQLKREHLESLGKQFNGSIEAFDFHFYHKMLMEKDYQINEEEIKEYFSLESVTQGMLDIYQKVLNLKFTEIENKNVWHQDVRTFNVIDATSDEVIGQFYLDLFPRDGKYTHAACFGLQPGYIDVDTNERCYPVAAMVANFSKPMEGKPSLLKHNEVVTYFHELGHVMHQICSKTKHARFHGTKVERDFVEAPSQMLENWCWEPTILHKLSEHYQRKGEKLPSETIERMVKAKNLNAGLLNLRQLFFGFYDMKLHTAKESLSATKLWDELKENITLIPNPHNTWPVASFGHIMGGYDAGYYGYLWSQVFSADMFFSKFKNNVMSVENGLQYRKLILGPGGSRDGDNMLRDFLGRDPTVDPFLKSIGYNK</sequence>
<evidence type="ECO:0000259" key="10">
    <source>
        <dbReference type="Pfam" id="PF01432"/>
    </source>
</evidence>
<evidence type="ECO:0000256" key="8">
    <source>
        <dbReference type="ARBA" id="ARBA00023049"/>
    </source>
</evidence>
<reference evidence="11 12" key="1">
    <citation type="journal article" date="2013" name="Curr. Biol.">
        <title>Shared signatures of parasitism and phylogenomics unite Cryptomycota and microsporidia.</title>
        <authorList>
            <person name="James T.Y."/>
            <person name="Pelin A."/>
            <person name="Bonen L."/>
            <person name="Ahrendt S."/>
            <person name="Sain D."/>
            <person name="Corradi N."/>
            <person name="Stajich J.E."/>
        </authorList>
    </citation>
    <scope>NUCLEOTIDE SEQUENCE [LARGE SCALE GENOMIC DNA]</scope>
    <source>
        <strain evidence="11 12">CSF55</strain>
    </source>
</reference>
<dbReference type="CDD" id="cd06455">
    <property type="entry name" value="M3A_TOP"/>
    <property type="match status" value="1"/>
</dbReference>
<accession>A0A075ANW3</accession>
<dbReference type="PANTHER" id="PTHR11804">
    <property type="entry name" value="PROTEASE M3 THIMET OLIGOPEPTIDASE-RELATED"/>
    <property type="match status" value="1"/>
</dbReference>
<evidence type="ECO:0000256" key="7">
    <source>
        <dbReference type="ARBA" id="ARBA00022833"/>
    </source>
</evidence>
<dbReference type="InterPro" id="IPR024077">
    <property type="entry name" value="Neurolysin/TOP_dom2"/>
</dbReference>
<dbReference type="AlphaFoldDB" id="A0A075ANW3"/>
<dbReference type="GO" id="GO:0000324">
    <property type="term" value="C:fungal-type vacuole"/>
    <property type="evidence" value="ECO:0007669"/>
    <property type="project" value="EnsemblFungi"/>
</dbReference>
<dbReference type="Proteomes" id="UP000030755">
    <property type="component" value="Unassembled WGS sequence"/>
</dbReference>
<evidence type="ECO:0000256" key="9">
    <source>
        <dbReference type="RuleBase" id="RU003435"/>
    </source>
</evidence>
<keyword evidence="6 9" id="KW-0378">Hydrolase</keyword>
<dbReference type="InterPro" id="IPR024079">
    <property type="entry name" value="MetalloPept_cat_dom_sf"/>
</dbReference>
<keyword evidence="3" id="KW-0963">Cytoplasm</keyword>
<dbReference type="HOGENOM" id="CLU_001805_1_2_1"/>
<dbReference type="STRING" id="988480.A0A075ANW3"/>
<dbReference type="EMBL" id="KE561209">
    <property type="protein sequence ID" value="EPZ31660.1"/>
    <property type="molecule type" value="Genomic_DNA"/>
</dbReference>
<gene>
    <name evidence="11" type="ORF">O9G_000139</name>
</gene>
<dbReference type="FunFam" id="1.20.1050.40:FF:000001">
    <property type="entry name" value="Thimet oligopeptidase 1"/>
    <property type="match status" value="1"/>
</dbReference>
<evidence type="ECO:0000256" key="3">
    <source>
        <dbReference type="ARBA" id="ARBA00022490"/>
    </source>
</evidence>
<feature type="domain" description="Peptidase M3A/M3B catalytic" evidence="10">
    <location>
        <begin position="210"/>
        <end position="659"/>
    </location>
</feature>
<evidence type="ECO:0000313" key="11">
    <source>
        <dbReference type="EMBL" id="EPZ31660.1"/>
    </source>
</evidence>
<protein>
    <submittedName>
        <fullName evidence="11">Neurolysin/Thimet oligopeptidase 2 domain-containing protein</fullName>
    </submittedName>
</protein>
<evidence type="ECO:0000256" key="6">
    <source>
        <dbReference type="ARBA" id="ARBA00022801"/>
    </source>
</evidence>
<dbReference type="Gene3D" id="3.40.390.10">
    <property type="entry name" value="Collagenase (Catalytic Domain)"/>
    <property type="match status" value="1"/>
</dbReference>
<dbReference type="OrthoDB" id="534666at2759"/>
<dbReference type="GO" id="GO:0006518">
    <property type="term" value="P:peptide metabolic process"/>
    <property type="evidence" value="ECO:0007669"/>
    <property type="project" value="TreeGrafter"/>
</dbReference>
<comment type="cofactor">
    <cofactor evidence="9">
        <name>Zn(2+)</name>
        <dbReference type="ChEBI" id="CHEBI:29105"/>
    </cofactor>
    <text evidence="9">Binds 1 zinc ion.</text>
</comment>
<dbReference type="Pfam" id="PF01432">
    <property type="entry name" value="Peptidase_M3"/>
    <property type="match status" value="1"/>
</dbReference>
<dbReference type="GO" id="GO:0005758">
    <property type="term" value="C:mitochondrial intermembrane space"/>
    <property type="evidence" value="ECO:0007669"/>
    <property type="project" value="EnsemblFungi"/>
</dbReference>
<dbReference type="GO" id="GO:0006508">
    <property type="term" value="P:proteolysis"/>
    <property type="evidence" value="ECO:0007669"/>
    <property type="project" value="UniProtKB-KW"/>
</dbReference>
<dbReference type="Gene3D" id="1.10.1370.10">
    <property type="entry name" value="Neurolysin, domain 3"/>
    <property type="match status" value="1"/>
</dbReference>
<dbReference type="InterPro" id="IPR001567">
    <property type="entry name" value="Pept_M3A_M3B_dom"/>
</dbReference>
<evidence type="ECO:0000256" key="2">
    <source>
        <dbReference type="ARBA" id="ARBA00006040"/>
    </source>
</evidence>
<dbReference type="PANTHER" id="PTHR11804:SF84">
    <property type="entry name" value="SACCHAROLYSIN"/>
    <property type="match status" value="1"/>
</dbReference>
<keyword evidence="7 9" id="KW-0862">Zinc</keyword>
<comment type="subcellular location">
    <subcellularLocation>
        <location evidence="1">Cytoplasm</location>
    </subcellularLocation>
</comment>
<dbReference type="GO" id="GO:0046872">
    <property type="term" value="F:metal ion binding"/>
    <property type="evidence" value="ECO:0007669"/>
    <property type="project" value="UniProtKB-UniRule"/>
</dbReference>
<evidence type="ECO:0000256" key="1">
    <source>
        <dbReference type="ARBA" id="ARBA00004496"/>
    </source>
</evidence>
<dbReference type="InterPro" id="IPR045090">
    <property type="entry name" value="Pept_M3A_M3B"/>
</dbReference>
<dbReference type="OMA" id="KNFQSAM"/>
<dbReference type="SUPFAM" id="SSF55486">
    <property type="entry name" value="Metalloproteases ('zincins'), catalytic domain"/>
    <property type="match status" value="1"/>
</dbReference>
<evidence type="ECO:0000256" key="5">
    <source>
        <dbReference type="ARBA" id="ARBA00022723"/>
    </source>
</evidence>
<keyword evidence="4 9" id="KW-0645">Protease</keyword>